<name>A0A1H2VWD5_9FLAO</name>
<dbReference type="EMBL" id="FNMY01000002">
    <property type="protein sequence ID" value="SDW72678.1"/>
    <property type="molecule type" value="Genomic_DNA"/>
</dbReference>
<accession>A0A1H2VWD5</accession>
<protein>
    <submittedName>
        <fullName evidence="2">Uncharacterized protein</fullName>
    </submittedName>
</protein>
<dbReference type="RefSeq" id="WP_090291493.1">
    <property type="nucleotide sequence ID" value="NZ_FNKI01000001.1"/>
</dbReference>
<feature type="chain" id="PRO_5011552799" evidence="1">
    <location>
        <begin position="25"/>
        <end position="104"/>
    </location>
</feature>
<sequence>MKNYFKISFLALIFILCVSCSSYKKSEITGRTLPASETENQNTTIRRQLNSDQTRNYQKVVLNKKEYPIEDLQKILDTLQTEYTLEVKIDSVVNKQIVYINPKS</sequence>
<evidence type="ECO:0000256" key="1">
    <source>
        <dbReference type="SAM" id="SignalP"/>
    </source>
</evidence>
<keyword evidence="1" id="KW-0732">Signal</keyword>
<dbReference type="STRING" id="1073328.SAMN05216294_0037"/>
<keyword evidence="3" id="KW-1185">Reference proteome</keyword>
<evidence type="ECO:0000313" key="3">
    <source>
        <dbReference type="Proteomes" id="UP000199592"/>
    </source>
</evidence>
<reference evidence="3" key="1">
    <citation type="submission" date="2016-10" db="EMBL/GenBank/DDBJ databases">
        <authorList>
            <person name="Varghese N."/>
            <person name="Submissions S."/>
        </authorList>
    </citation>
    <scope>NUCLEOTIDE SEQUENCE [LARGE SCALE GENOMIC DNA]</scope>
    <source>
        <strain evidence="3">DSM 25030</strain>
    </source>
</reference>
<gene>
    <name evidence="2" type="ORF">SAMN04487892_2255</name>
</gene>
<feature type="signal peptide" evidence="1">
    <location>
        <begin position="1"/>
        <end position="24"/>
    </location>
</feature>
<organism evidence="2 3">
    <name type="scientific">Flagellimonas zhangzhouensis</name>
    <dbReference type="NCBI Taxonomy" id="1073328"/>
    <lineage>
        <taxon>Bacteria</taxon>
        <taxon>Pseudomonadati</taxon>
        <taxon>Bacteroidota</taxon>
        <taxon>Flavobacteriia</taxon>
        <taxon>Flavobacteriales</taxon>
        <taxon>Flavobacteriaceae</taxon>
        <taxon>Flagellimonas</taxon>
    </lineage>
</organism>
<evidence type="ECO:0000313" key="2">
    <source>
        <dbReference type="EMBL" id="SDW72678.1"/>
    </source>
</evidence>
<proteinExistence type="predicted"/>
<dbReference type="AlphaFoldDB" id="A0A1H2VWD5"/>
<dbReference type="Proteomes" id="UP000199592">
    <property type="component" value="Unassembled WGS sequence"/>
</dbReference>